<dbReference type="AlphaFoldDB" id="A0A4U0VGD2"/>
<gene>
    <name evidence="1" type="ORF">B0A54_02764</name>
</gene>
<dbReference type="Proteomes" id="UP000310066">
    <property type="component" value="Unassembled WGS sequence"/>
</dbReference>
<reference evidence="1 2" key="1">
    <citation type="submission" date="2017-03" db="EMBL/GenBank/DDBJ databases">
        <title>Genomes of endolithic fungi from Antarctica.</title>
        <authorList>
            <person name="Coleine C."/>
            <person name="Masonjones S."/>
            <person name="Stajich J.E."/>
        </authorList>
    </citation>
    <scope>NUCLEOTIDE SEQUENCE [LARGE SCALE GENOMIC DNA]</scope>
    <source>
        <strain evidence="1 2">CCFEE 5311</strain>
    </source>
</reference>
<protein>
    <submittedName>
        <fullName evidence="1">Uncharacterized protein</fullName>
    </submittedName>
</protein>
<evidence type="ECO:0000313" key="1">
    <source>
        <dbReference type="EMBL" id="TKA47286.1"/>
    </source>
</evidence>
<sequence>MLKGGGRKTVSIGPVGAEGTSVVAATTVEGVSGILGGIEVVRRGVGDTMIVVTTVVDLPYTPSLPFKTRHIPEVVYAVGEALHPDTMDELVVLHDVEPAAQLIQKSVTVAFVQDDEVVDVDVLLDALVDDGSPLGILVDDGIP</sequence>
<name>A0A4U0VGD2_9PEZI</name>
<comment type="caution">
    <text evidence="1">The sequence shown here is derived from an EMBL/GenBank/DDBJ whole genome shotgun (WGS) entry which is preliminary data.</text>
</comment>
<dbReference type="EMBL" id="NAJP01000006">
    <property type="protein sequence ID" value="TKA47286.1"/>
    <property type="molecule type" value="Genomic_DNA"/>
</dbReference>
<proteinExistence type="predicted"/>
<accession>A0A4U0VGD2</accession>
<evidence type="ECO:0000313" key="2">
    <source>
        <dbReference type="Proteomes" id="UP000310066"/>
    </source>
</evidence>
<organism evidence="1 2">
    <name type="scientific">Friedmanniomyces endolithicus</name>
    <dbReference type="NCBI Taxonomy" id="329885"/>
    <lineage>
        <taxon>Eukaryota</taxon>
        <taxon>Fungi</taxon>
        <taxon>Dikarya</taxon>
        <taxon>Ascomycota</taxon>
        <taxon>Pezizomycotina</taxon>
        <taxon>Dothideomycetes</taxon>
        <taxon>Dothideomycetidae</taxon>
        <taxon>Mycosphaerellales</taxon>
        <taxon>Teratosphaeriaceae</taxon>
        <taxon>Friedmanniomyces</taxon>
    </lineage>
</organism>